<dbReference type="EMBL" id="AWTN01000116">
    <property type="protein sequence ID" value="KGG85821.1"/>
    <property type="molecule type" value="Genomic_DNA"/>
</dbReference>
<dbReference type="InterPro" id="IPR029068">
    <property type="entry name" value="Glyas_Bleomycin-R_OHBP_Dase"/>
</dbReference>
<evidence type="ECO:0000259" key="1">
    <source>
        <dbReference type="PROSITE" id="PS51819"/>
    </source>
</evidence>
<reference evidence="2 3" key="1">
    <citation type="submission" date="2013-09" db="EMBL/GenBank/DDBJ databases">
        <title>High correlation between genotypes and phenotypes of environmental bacteria Comamonas testosteroni strains.</title>
        <authorList>
            <person name="Liu L."/>
            <person name="Zhu W."/>
            <person name="Xia X."/>
            <person name="Xu B."/>
            <person name="Luo M."/>
            <person name="Wang G."/>
        </authorList>
    </citation>
    <scope>NUCLEOTIDE SEQUENCE [LARGE SCALE GENOMIC DNA]</scope>
    <source>
        <strain evidence="2 3">JL14</strain>
    </source>
</reference>
<dbReference type="CDD" id="cd08343">
    <property type="entry name" value="ED_TypeI_classII_C"/>
    <property type="match status" value="1"/>
</dbReference>
<organism evidence="2 3">
    <name type="scientific">Comamonas thiooxydans</name>
    <dbReference type="NCBI Taxonomy" id="363952"/>
    <lineage>
        <taxon>Bacteria</taxon>
        <taxon>Pseudomonadati</taxon>
        <taxon>Pseudomonadota</taxon>
        <taxon>Betaproteobacteria</taxon>
        <taxon>Burkholderiales</taxon>
        <taxon>Comamonadaceae</taxon>
        <taxon>Comamonas</taxon>
    </lineage>
</organism>
<dbReference type="PROSITE" id="PS51819">
    <property type="entry name" value="VOC"/>
    <property type="match status" value="1"/>
</dbReference>
<dbReference type="SUPFAM" id="SSF54593">
    <property type="entry name" value="Glyoxalase/Bleomycin resistance protein/Dihydroxybiphenyl dioxygenase"/>
    <property type="match status" value="1"/>
</dbReference>
<gene>
    <name evidence="2" type="ORF">P245_21410</name>
</gene>
<feature type="domain" description="VOC" evidence="1">
    <location>
        <begin position="159"/>
        <end position="276"/>
    </location>
</feature>
<proteinExistence type="predicted"/>
<dbReference type="Proteomes" id="UP000029567">
    <property type="component" value="Unassembled WGS sequence"/>
</dbReference>
<dbReference type="AlphaFoldDB" id="A0A0E3B913"/>
<comment type="caution">
    <text evidence="2">The sequence shown here is derived from an EMBL/GenBank/DDBJ whole genome shotgun (WGS) entry which is preliminary data.</text>
</comment>
<evidence type="ECO:0000313" key="2">
    <source>
        <dbReference type="EMBL" id="KGG85821.1"/>
    </source>
</evidence>
<evidence type="ECO:0000313" key="3">
    <source>
        <dbReference type="Proteomes" id="UP000029567"/>
    </source>
</evidence>
<protein>
    <submittedName>
        <fullName evidence="2">Glyoxalase</fullName>
    </submittedName>
</protein>
<dbReference type="InterPro" id="IPR037523">
    <property type="entry name" value="VOC_core"/>
</dbReference>
<dbReference type="Pfam" id="PF00903">
    <property type="entry name" value="Glyoxalase"/>
    <property type="match status" value="1"/>
</dbReference>
<accession>A0A0E3B913</accession>
<sequence length="327" mass="36387">MGELKEHDMSVLGIDEISYGADDLAACRQFFLDWGLSLAEEQADRLVFETLNGCRVIVAATNHPDLPPAIEAGPTLREVVWGVESEADLALYADRIRALPGFVQGNGRIGCTDPNGLAVRLQLTKKRDVQMQSAEYNTWDRKGRINQASPAYERAQPIEVGHVVFFVKDVQACERFYVENFGFAASDRYPERGAFLRTAPDGGHHDIFLLQRPDKHAGLNHVAFTVRDIHEVFGGGMHISRCGWDTQLGPGRHPVSSAYFWYFKNPAGALVEYYADEDQLTADWQPREFEPGPTVFAEWAIDGGLDGNTRRQKGVGAADGKFLTDKK</sequence>
<dbReference type="Gene3D" id="3.10.180.10">
    <property type="entry name" value="2,3-Dihydroxybiphenyl 1,2-Dioxygenase, domain 1"/>
    <property type="match status" value="2"/>
</dbReference>
<dbReference type="InterPro" id="IPR004360">
    <property type="entry name" value="Glyas_Fos-R_dOase_dom"/>
</dbReference>
<name>A0A0E3B913_9BURK</name>